<evidence type="ECO:0000313" key="5">
    <source>
        <dbReference type="Proteomes" id="UP001216899"/>
    </source>
</evidence>
<name>A0ABY7UXF6_9RHOB</name>
<dbReference type="Pfam" id="PF00912">
    <property type="entry name" value="Transgly"/>
    <property type="match status" value="1"/>
</dbReference>
<reference evidence="4 5" key="1">
    <citation type="submission" date="2023-02" db="EMBL/GenBank/DDBJ databases">
        <title>Whole genome sequenc of Paracoccus marcusii MBLB0836.</title>
        <authorList>
            <person name="Seo M.-J."/>
            <person name="Cho E.-S."/>
            <person name="Hwang C.Y."/>
        </authorList>
    </citation>
    <scope>NUCLEOTIDE SEQUENCE [LARGE SCALE GENOMIC DNA]</scope>
    <source>
        <strain evidence="4 5">MBLB0836</strain>
    </source>
</reference>
<feature type="domain" description="Glycosyl transferase family 51" evidence="3">
    <location>
        <begin position="42"/>
        <end position="184"/>
    </location>
</feature>
<dbReference type="Proteomes" id="UP001216899">
    <property type="component" value="Chromosome"/>
</dbReference>
<dbReference type="InterPro" id="IPR001264">
    <property type="entry name" value="Glyco_trans_51"/>
</dbReference>
<proteinExistence type="predicted"/>
<evidence type="ECO:0000259" key="3">
    <source>
        <dbReference type="Pfam" id="PF00912"/>
    </source>
</evidence>
<evidence type="ECO:0000313" key="4">
    <source>
        <dbReference type="EMBL" id="WDA13645.1"/>
    </source>
</evidence>
<dbReference type="RefSeq" id="WP_273744105.1">
    <property type="nucleotide sequence ID" value="NZ_CP117466.1"/>
</dbReference>
<dbReference type="PANTHER" id="PTHR32282:SF33">
    <property type="entry name" value="PEPTIDOGLYCAN GLYCOSYLTRANSFERASE"/>
    <property type="match status" value="1"/>
</dbReference>
<evidence type="ECO:0000256" key="1">
    <source>
        <dbReference type="ARBA" id="ARBA00004752"/>
    </source>
</evidence>
<organism evidence="4 5">
    <name type="scientific">Paracoccus marcusii</name>
    <dbReference type="NCBI Taxonomy" id="59779"/>
    <lineage>
        <taxon>Bacteria</taxon>
        <taxon>Pseudomonadati</taxon>
        <taxon>Pseudomonadota</taxon>
        <taxon>Alphaproteobacteria</taxon>
        <taxon>Rhodobacterales</taxon>
        <taxon>Paracoccaceae</taxon>
        <taxon>Paracoccus</taxon>
    </lineage>
</organism>
<dbReference type="InterPro" id="IPR036950">
    <property type="entry name" value="PBP_transglycosylase"/>
</dbReference>
<gene>
    <name evidence="4" type="ORF">PRL19_05160</name>
</gene>
<keyword evidence="5" id="KW-1185">Reference proteome</keyword>
<accession>A0ABY7UXF6</accession>
<dbReference type="PANTHER" id="PTHR32282">
    <property type="entry name" value="BINDING PROTEIN TRANSPEPTIDASE, PUTATIVE-RELATED"/>
    <property type="match status" value="1"/>
</dbReference>
<keyword evidence="2" id="KW-0808">Transferase</keyword>
<evidence type="ECO:0000256" key="2">
    <source>
        <dbReference type="ARBA" id="ARBA00022679"/>
    </source>
</evidence>
<dbReference type="InterPro" id="IPR023346">
    <property type="entry name" value="Lysozyme-like_dom_sf"/>
</dbReference>
<dbReference type="InterPro" id="IPR050396">
    <property type="entry name" value="Glycosyltr_51/Transpeptidase"/>
</dbReference>
<protein>
    <submittedName>
        <fullName evidence="4">Transglycosylase domain-containing protein</fullName>
    </submittedName>
</protein>
<sequence length="236" mass="26852">MGQRQLRNGLSLRKFLIGMNEDLDVLTSWVRQHGLADWHSSIDATYIQSKDRPPVVTDILILEDRKFFSHRGFEVRAIARGAKRRFVYGKFGGISTIDQLLVRTCFKRSERTISRKGREIILAYILNMHQSKGEILAAFVNSAYFGPRLNGVDTAAEVIFGCRACDLSDNKSALIASLLPYPLPANISLDLRRKGPAPSSEEILLKYDLSNPWWVSRIKMRMSYVTQLRAKYSEVV</sequence>
<dbReference type="SUPFAM" id="SSF53955">
    <property type="entry name" value="Lysozyme-like"/>
    <property type="match status" value="1"/>
</dbReference>
<dbReference type="EMBL" id="CP117466">
    <property type="protein sequence ID" value="WDA13645.1"/>
    <property type="molecule type" value="Genomic_DNA"/>
</dbReference>
<dbReference type="Gene3D" id="1.10.3810.10">
    <property type="entry name" value="Biosynthetic peptidoglycan transglycosylase-like"/>
    <property type="match status" value="1"/>
</dbReference>
<comment type="pathway">
    <text evidence="1">Cell wall biogenesis; peptidoglycan biosynthesis.</text>
</comment>